<evidence type="ECO:0000259" key="5">
    <source>
        <dbReference type="SMART" id="SM00849"/>
    </source>
</evidence>
<reference evidence="6 7" key="1">
    <citation type="submission" date="2019-11" db="EMBL/GenBank/DDBJ databases">
        <title>Acidiferrimicrobium australis gen. nov., sp. nov., an acidophilic and obligately heterotrophic, member of the Actinobacteria that catalyses dissimilatory oxido- reduction of iron isolated from metal-rich acidic water in Chile.</title>
        <authorList>
            <person name="Gonzalez D."/>
            <person name="Huber K."/>
            <person name="Hedrich S."/>
            <person name="Rojas-Villalobos C."/>
            <person name="Quatrini R."/>
            <person name="Dinamarca M.A."/>
            <person name="Schwarz A."/>
            <person name="Canales C."/>
            <person name="Nancucheo I."/>
        </authorList>
    </citation>
    <scope>NUCLEOTIDE SEQUENCE [LARGE SCALE GENOMIC DNA]</scope>
    <source>
        <strain evidence="6 7">USS-CCA1</strain>
    </source>
</reference>
<proteinExistence type="predicted"/>
<dbReference type="SUPFAM" id="SSF56281">
    <property type="entry name" value="Metallo-hydrolase/oxidoreductase"/>
    <property type="match status" value="1"/>
</dbReference>
<keyword evidence="3" id="KW-0378">Hydrolase</keyword>
<keyword evidence="4" id="KW-0862">Zinc</keyword>
<evidence type="ECO:0000256" key="1">
    <source>
        <dbReference type="ARBA" id="ARBA00001947"/>
    </source>
</evidence>
<keyword evidence="2" id="KW-0479">Metal-binding</keyword>
<gene>
    <name evidence="6" type="ORF">GHK86_05955</name>
</gene>
<dbReference type="Proteomes" id="UP000437736">
    <property type="component" value="Unassembled WGS sequence"/>
</dbReference>
<dbReference type="Gene3D" id="3.60.15.10">
    <property type="entry name" value="Ribonuclease Z/Hydroxyacylglutathione hydrolase-like"/>
    <property type="match status" value="1"/>
</dbReference>
<evidence type="ECO:0000256" key="2">
    <source>
        <dbReference type="ARBA" id="ARBA00022723"/>
    </source>
</evidence>
<protein>
    <submittedName>
        <fullName evidence="6">MBL fold metallo-hydrolase</fullName>
    </submittedName>
</protein>
<dbReference type="EMBL" id="WJHE01000259">
    <property type="protein sequence ID" value="MST32267.1"/>
    <property type="molecule type" value="Genomic_DNA"/>
</dbReference>
<evidence type="ECO:0000313" key="6">
    <source>
        <dbReference type="EMBL" id="MST32267.1"/>
    </source>
</evidence>
<comment type="cofactor">
    <cofactor evidence="1">
        <name>Zn(2+)</name>
        <dbReference type="ChEBI" id="CHEBI:29105"/>
    </cofactor>
</comment>
<accession>A0ABW9QR15</accession>
<dbReference type="PANTHER" id="PTHR46233">
    <property type="entry name" value="HYDROXYACYLGLUTATHIONE HYDROLASE GLOC"/>
    <property type="match status" value="1"/>
</dbReference>
<evidence type="ECO:0000256" key="3">
    <source>
        <dbReference type="ARBA" id="ARBA00022801"/>
    </source>
</evidence>
<organism evidence="6 7">
    <name type="scientific">Acidiferrimicrobium australe</name>
    <dbReference type="NCBI Taxonomy" id="2664430"/>
    <lineage>
        <taxon>Bacteria</taxon>
        <taxon>Bacillati</taxon>
        <taxon>Actinomycetota</taxon>
        <taxon>Acidimicrobiia</taxon>
        <taxon>Acidimicrobiales</taxon>
        <taxon>Acidimicrobiaceae</taxon>
        <taxon>Acidiferrimicrobium</taxon>
    </lineage>
</organism>
<dbReference type="InterPro" id="IPR051453">
    <property type="entry name" value="MBL_Glyoxalase_II"/>
</dbReference>
<dbReference type="PANTHER" id="PTHR46233:SF3">
    <property type="entry name" value="HYDROXYACYLGLUTATHIONE HYDROLASE GLOC"/>
    <property type="match status" value="1"/>
</dbReference>
<dbReference type="SMART" id="SM00849">
    <property type="entry name" value="Lactamase_B"/>
    <property type="match status" value="1"/>
</dbReference>
<name>A0ABW9QR15_9ACTN</name>
<sequence>MVGTLYFRQLLVGRDFADEDPVAAQMLNFAYAVGDRDTGEALLVDPAYAVAELVDLLAADGMRPVGVLATHHHFDHVGGAIAGHQVEGVAELLDLVDVPVHAQRAEVGRIRSATGLDASSVVPHDGGDVVGVGAVEVRLLHTPGHTHGSQCFLVDRLLISGDTLFLDGCGRMDLDDGDPVAMYASLRRLAELPDDTAVLPGHRYSPASSSSLAAVRELNVVFKPRTEADWLAAFGAA</sequence>
<feature type="domain" description="Metallo-beta-lactamase" evidence="5">
    <location>
        <begin position="27"/>
        <end position="202"/>
    </location>
</feature>
<dbReference type="InterPro" id="IPR001279">
    <property type="entry name" value="Metallo-B-lactamas"/>
</dbReference>
<evidence type="ECO:0000256" key="4">
    <source>
        <dbReference type="ARBA" id="ARBA00022833"/>
    </source>
</evidence>
<comment type="caution">
    <text evidence="6">The sequence shown here is derived from an EMBL/GenBank/DDBJ whole genome shotgun (WGS) entry which is preliminary data.</text>
</comment>
<dbReference type="InterPro" id="IPR036866">
    <property type="entry name" value="RibonucZ/Hydroxyglut_hydro"/>
</dbReference>
<dbReference type="Pfam" id="PF00753">
    <property type="entry name" value="Lactamase_B"/>
    <property type="match status" value="1"/>
</dbReference>
<evidence type="ECO:0000313" key="7">
    <source>
        <dbReference type="Proteomes" id="UP000437736"/>
    </source>
</evidence>
<keyword evidence="7" id="KW-1185">Reference proteome</keyword>